<evidence type="ECO:0000313" key="2">
    <source>
        <dbReference type="EMBL" id="QPC81550.1"/>
    </source>
</evidence>
<feature type="transmembrane region" description="Helical" evidence="1">
    <location>
        <begin position="269"/>
        <end position="290"/>
    </location>
</feature>
<evidence type="ECO:0000313" key="3">
    <source>
        <dbReference type="Proteomes" id="UP000594468"/>
    </source>
</evidence>
<sequence>MEKPKSAPQEIKFSYGGQAVIEGVLMRGANNAAIAVRDPEGQIVVHEQPLNKTLYRGWIARTPFVRGLVGLWDSLGLGTRALMWSADVALGEEEDVSFNGPVGFATLAVSLLIGIGLFFLLPTTLATGIGSALGITSTSSDAAVEQVETAADGDVVEAESGGSNVFIFYEALPIGVEATIINFIEAVVQLAILIAYISLIGQLNDVKRLFGYHGAEHKTINAYEAGAELTPETVITYPIEHPRCGTAFLLTVVFVSVIVFSLLGRPPFLLLILSRIVLIPVIAGIAYEYLRWSANNIHRPWVRVLVKPNLMLQHLTTREPDLGMCEVAITSFKRVLYSEGLIEEVEAAIPEPNPAAAAIPAVGD</sequence>
<organism evidence="2 3">
    <name type="scientific">Phototrophicus methaneseepsis</name>
    <dbReference type="NCBI Taxonomy" id="2710758"/>
    <lineage>
        <taxon>Bacteria</taxon>
        <taxon>Bacillati</taxon>
        <taxon>Chloroflexota</taxon>
        <taxon>Candidatus Thermofontia</taxon>
        <taxon>Phototrophicales</taxon>
        <taxon>Phototrophicaceae</taxon>
        <taxon>Phototrophicus</taxon>
    </lineage>
</organism>
<keyword evidence="1" id="KW-1133">Transmembrane helix</keyword>
<proteinExistence type="predicted"/>
<dbReference type="PANTHER" id="PTHR42867">
    <property type="entry name" value="MEMBRANE PROTEIN-RELATED"/>
    <property type="match status" value="1"/>
</dbReference>
<dbReference type="KEGG" id="pmet:G4Y79_17910"/>
<dbReference type="EMBL" id="CP062983">
    <property type="protein sequence ID" value="QPC81550.1"/>
    <property type="molecule type" value="Genomic_DNA"/>
</dbReference>
<accession>A0A7S8E719</accession>
<name>A0A7S8E719_9CHLR</name>
<dbReference type="InterPro" id="IPR010787">
    <property type="entry name" value="DUF1385"/>
</dbReference>
<gene>
    <name evidence="2" type="ORF">G4Y79_17910</name>
</gene>
<feature type="transmembrane region" description="Helical" evidence="1">
    <location>
        <begin position="244"/>
        <end position="263"/>
    </location>
</feature>
<dbReference type="Pfam" id="PF07136">
    <property type="entry name" value="DUF1385"/>
    <property type="match status" value="1"/>
</dbReference>
<dbReference type="PANTHER" id="PTHR42867:SF1">
    <property type="entry name" value="MEMBRANE PROTEIN-RELATED"/>
    <property type="match status" value="1"/>
</dbReference>
<feature type="transmembrane region" description="Helical" evidence="1">
    <location>
        <begin position="102"/>
        <end position="121"/>
    </location>
</feature>
<dbReference type="Proteomes" id="UP000594468">
    <property type="component" value="Chromosome"/>
</dbReference>
<keyword evidence="3" id="KW-1185">Reference proteome</keyword>
<evidence type="ECO:0000256" key="1">
    <source>
        <dbReference type="SAM" id="Phobius"/>
    </source>
</evidence>
<reference evidence="2 3" key="1">
    <citation type="submission" date="2020-02" db="EMBL/GenBank/DDBJ databases">
        <authorList>
            <person name="Zheng R.K."/>
            <person name="Sun C.M."/>
        </authorList>
    </citation>
    <scope>NUCLEOTIDE SEQUENCE [LARGE SCALE GENOMIC DNA]</scope>
    <source>
        <strain evidence="3">rifampicinis</strain>
    </source>
</reference>
<dbReference type="RefSeq" id="WP_195169622.1">
    <property type="nucleotide sequence ID" value="NZ_CP062983.1"/>
</dbReference>
<dbReference type="AlphaFoldDB" id="A0A7S8E719"/>
<keyword evidence="1" id="KW-0812">Transmembrane</keyword>
<feature type="transmembrane region" description="Helical" evidence="1">
    <location>
        <begin position="180"/>
        <end position="199"/>
    </location>
</feature>
<protein>
    <submittedName>
        <fullName evidence="2">DUF1385 domain-containing protein</fullName>
    </submittedName>
</protein>
<keyword evidence="1" id="KW-0472">Membrane</keyword>